<reference evidence="3 5" key="1">
    <citation type="submission" date="2017-11" db="EMBL/GenBank/DDBJ databases">
        <title>The genome of Rhizophagus clarus HR1 reveals common genetic basis of auxotrophy among arbuscular mycorrhizal fungi.</title>
        <authorList>
            <person name="Kobayashi Y."/>
        </authorList>
    </citation>
    <scope>NUCLEOTIDE SEQUENCE [LARGE SCALE GENOMIC DNA]</scope>
    <source>
        <strain evidence="3 5">HR1</strain>
    </source>
</reference>
<dbReference type="EMBL" id="BEXD01001680">
    <property type="protein sequence ID" value="GBB95332.1"/>
    <property type="molecule type" value="Genomic_DNA"/>
</dbReference>
<feature type="region of interest" description="Disordered" evidence="1">
    <location>
        <begin position="1"/>
        <end position="42"/>
    </location>
</feature>
<feature type="transmembrane region" description="Helical" evidence="2">
    <location>
        <begin position="116"/>
        <end position="137"/>
    </location>
</feature>
<dbReference type="Proteomes" id="UP000247702">
    <property type="component" value="Unassembled WGS sequence"/>
</dbReference>
<evidence type="ECO:0000313" key="5">
    <source>
        <dbReference type="Proteomes" id="UP000247702"/>
    </source>
</evidence>
<dbReference type="Proteomes" id="UP000615446">
    <property type="component" value="Unassembled WGS sequence"/>
</dbReference>
<evidence type="ECO:0000256" key="1">
    <source>
        <dbReference type="SAM" id="MobiDB-lite"/>
    </source>
</evidence>
<dbReference type="AlphaFoldDB" id="A0A2Z6R3F0"/>
<gene>
    <name evidence="4" type="ORF">RCL2_002515000</name>
    <name evidence="3" type="ORF">RclHR1_02510026</name>
</gene>
<protein>
    <submittedName>
        <fullName evidence="3">Uncharacterized protein</fullName>
    </submittedName>
</protein>
<feature type="compositionally biased region" description="Polar residues" evidence="1">
    <location>
        <begin position="1"/>
        <end position="18"/>
    </location>
</feature>
<feature type="transmembrane region" description="Helical" evidence="2">
    <location>
        <begin position="149"/>
        <end position="167"/>
    </location>
</feature>
<organism evidence="3 5">
    <name type="scientific">Rhizophagus clarus</name>
    <dbReference type="NCBI Taxonomy" id="94130"/>
    <lineage>
        <taxon>Eukaryota</taxon>
        <taxon>Fungi</taxon>
        <taxon>Fungi incertae sedis</taxon>
        <taxon>Mucoromycota</taxon>
        <taxon>Glomeromycotina</taxon>
        <taxon>Glomeromycetes</taxon>
        <taxon>Glomerales</taxon>
        <taxon>Glomeraceae</taxon>
        <taxon>Rhizophagus</taxon>
    </lineage>
</organism>
<keyword evidence="2" id="KW-1133">Transmembrane helix</keyword>
<evidence type="ECO:0000313" key="3">
    <source>
        <dbReference type="EMBL" id="GBB95332.1"/>
    </source>
</evidence>
<sequence>MSTTITISVPEDQIQQDSIRGEPPVYSEDNNSEVNNNPTTSANISLPTTAHLSLNSSSLPNISTNLSAESLPSYDKVTVDMPPSYPTDNSKLVSLDSPYDLVPIEPQNPWPISKKFYIFGFLLWPLWYIGIPYSFFGKDQETKRWGRRCIYNSIIISIVFCYLIVAYKDSIINS</sequence>
<keyword evidence="2" id="KW-0812">Transmembrane</keyword>
<keyword evidence="2" id="KW-0472">Membrane</keyword>
<dbReference type="EMBL" id="BLAL01000274">
    <property type="protein sequence ID" value="GES98613.1"/>
    <property type="molecule type" value="Genomic_DNA"/>
</dbReference>
<evidence type="ECO:0000256" key="2">
    <source>
        <dbReference type="SAM" id="Phobius"/>
    </source>
</evidence>
<reference evidence="4" key="2">
    <citation type="submission" date="2019-10" db="EMBL/GenBank/DDBJ databases">
        <title>Conservation and host-specific expression of non-tandemly repeated heterogenous ribosome RNA gene in arbuscular mycorrhizal fungi.</title>
        <authorList>
            <person name="Maeda T."/>
            <person name="Kobayashi Y."/>
            <person name="Nakagawa T."/>
            <person name="Ezawa T."/>
            <person name="Yamaguchi K."/>
            <person name="Bino T."/>
            <person name="Nishimoto Y."/>
            <person name="Shigenobu S."/>
            <person name="Kawaguchi M."/>
        </authorList>
    </citation>
    <scope>NUCLEOTIDE SEQUENCE</scope>
    <source>
        <strain evidence="4">HR1</strain>
    </source>
</reference>
<comment type="caution">
    <text evidence="3">The sequence shown here is derived from an EMBL/GenBank/DDBJ whole genome shotgun (WGS) entry which is preliminary data.</text>
</comment>
<proteinExistence type="predicted"/>
<feature type="compositionally biased region" description="Polar residues" evidence="1">
    <location>
        <begin position="28"/>
        <end position="42"/>
    </location>
</feature>
<dbReference type="OrthoDB" id="2754015at2759"/>
<keyword evidence="5" id="KW-1185">Reference proteome</keyword>
<accession>A0A2Z6R3F0</accession>
<name>A0A2Z6R3F0_9GLOM</name>
<evidence type="ECO:0000313" key="4">
    <source>
        <dbReference type="EMBL" id="GES98613.1"/>
    </source>
</evidence>